<dbReference type="EnsemblMetazoa" id="XM_019993254.1">
    <property type="protein sequence ID" value="XP_019848813.1"/>
    <property type="gene ID" value="LOC109580256"/>
</dbReference>
<dbReference type="AlphaFoldDB" id="A0A1X7VHT3"/>
<name>A0A1X7VHT3_AMPQE</name>
<organism evidence="2">
    <name type="scientific">Amphimedon queenslandica</name>
    <name type="common">Sponge</name>
    <dbReference type="NCBI Taxonomy" id="400682"/>
    <lineage>
        <taxon>Eukaryota</taxon>
        <taxon>Metazoa</taxon>
        <taxon>Porifera</taxon>
        <taxon>Demospongiae</taxon>
        <taxon>Heteroscleromorpha</taxon>
        <taxon>Haplosclerida</taxon>
        <taxon>Niphatidae</taxon>
        <taxon>Amphimedon</taxon>
    </lineage>
</organism>
<dbReference type="Proteomes" id="UP000007879">
    <property type="component" value="Unassembled WGS sequence"/>
</dbReference>
<proteinExistence type="predicted"/>
<keyword evidence="3" id="KW-1185">Reference proteome</keyword>
<reference evidence="2" key="2">
    <citation type="submission" date="2017-05" db="UniProtKB">
        <authorList>
            <consortium name="EnsemblMetazoa"/>
        </authorList>
    </citation>
    <scope>IDENTIFICATION</scope>
</reference>
<evidence type="ECO:0000313" key="2">
    <source>
        <dbReference type="EnsemblMetazoa" id="Aqu2.1.39881_001"/>
    </source>
</evidence>
<keyword evidence="1" id="KW-0732">Signal</keyword>
<feature type="signal peptide" evidence="1">
    <location>
        <begin position="1"/>
        <end position="19"/>
    </location>
</feature>
<dbReference type="EnsemblMetazoa" id="Aqu2.1.39881_001">
    <property type="protein sequence ID" value="Aqu2.1.39881_001"/>
    <property type="gene ID" value="Aqu2.1.39881"/>
</dbReference>
<dbReference type="InParanoid" id="A0A1X7VHT3"/>
<evidence type="ECO:0000313" key="3">
    <source>
        <dbReference type="Proteomes" id="UP000007879"/>
    </source>
</evidence>
<gene>
    <name evidence="2" type="primary">109580256</name>
</gene>
<feature type="chain" id="PRO_5010852648" evidence="1">
    <location>
        <begin position="20"/>
        <end position="200"/>
    </location>
</feature>
<sequence>MHMWISLLVALSFVILSSGQPHPTISETFAARVEVERDTRGEIHRGAGDICRDQINKKGLEAYNITLGNNTNDEVVYSLERYDLDPPMEYHIRGVSKDPHLHCSEERPHDPEFQPFFGWLAEAKDLGTMEIKDLRVHAYGIENGGIRLLLGVDPEDSAKPMILERGTPGEQIYIIFKTFSTTVDPRVFDIPEMCRRPPPK</sequence>
<protein>
    <submittedName>
        <fullName evidence="2">Uncharacterized protein</fullName>
    </submittedName>
</protein>
<reference evidence="3" key="1">
    <citation type="journal article" date="2010" name="Nature">
        <title>The Amphimedon queenslandica genome and the evolution of animal complexity.</title>
        <authorList>
            <person name="Srivastava M."/>
            <person name="Simakov O."/>
            <person name="Chapman J."/>
            <person name="Fahey B."/>
            <person name="Gauthier M.E."/>
            <person name="Mitros T."/>
            <person name="Richards G.S."/>
            <person name="Conaco C."/>
            <person name="Dacre M."/>
            <person name="Hellsten U."/>
            <person name="Larroux C."/>
            <person name="Putnam N.H."/>
            <person name="Stanke M."/>
            <person name="Adamska M."/>
            <person name="Darling A."/>
            <person name="Degnan S.M."/>
            <person name="Oakley T.H."/>
            <person name="Plachetzki D.C."/>
            <person name="Zhai Y."/>
            <person name="Adamski M."/>
            <person name="Calcino A."/>
            <person name="Cummins S.F."/>
            <person name="Goodstein D.M."/>
            <person name="Harris C."/>
            <person name="Jackson D.J."/>
            <person name="Leys S.P."/>
            <person name="Shu S."/>
            <person name="Woodcroft B.J."/>
            <person name="Vervoort M."/>
            <person name="Kosik K.S."/>
            <person name="Manning G."/>
            <person name="Degnan B.M."/>
            <person name="Rokhsar D.S."/>
        </authorList>
    </citation>
    <scope>NUCLEOTIDE SEQUENCE [LARGE SCALE GENOMIC DNA]</scope>
</reference>
<dbReference type="OrthoDB" id="10442275at2759"/>
<evidence type="ECO:0000256" key="1">
    <source>
        <dbReference type="SAM" id="SignalP"/>
    </source>
</evidence>
<accession>A0A1X7VHT3</accession>
<dbReference type="KEGG" id="aqu:109580256"/>